<comment type="caution">
    <text evidence="1">The sequence shown here is derived from an EMBL/GenBank/DDBJ whole genome shotgun (WGS) entry which is preliminary data.</text>
</comment>
<dbReference type="Proteomes" id="UP000239504">
    <property type="component" value="Unassembled WGS sequence"/>
</dbReference>
<proteinExistence type="predicted"/>
<gene>
    <name evidence="1" type="ORF">CW354_03915</name>
</gene>
<dbReference type="OrthoDB" id="117988at2"/>
<accession>A0A2S7K9C9</accession>
<evidence type="ECO:0000313" key="2">
    <source>
        <dbReference type="Proteomes" id="UP000239504"/>
    </source>
</evidence>
<organism evidence="1 2">
    <name type="scientific">Hyphococcus luteus</name>
    <dbReference type="NCBI Taxonomy" id="2058213"/>
    <lineage>
        <taxon>Bacteria</taxon>
        <taxon>Pseudomonadati</taxon>
        <taxon>Pseudomonadota</taxon>
        <taxon>Alphaproteobacteria</taxon>
        <taxon>Parvularculales</taxon>
        <taxon>Parvularculaceae</taxon>
        <taxon>Hyphococcus</taxon>
    </lineage>
</organism>
<evidence type="ECO:0000313" key="1">
    <source>
        <dbReference type="EMBL" id="PQA89102.1"/>
    </source>
</evidence>
<sequence>MAALYHYSSEAEIIRIGEGFFDRALPKAEWTHGAHWAAAFWLICKRPDIVPERDMPHLIRRYNVAVGGENTDTAGYHETITQASLIVARGFLAAQTDEPPLHALCNRLFASPFGRSDWLFDYWTKETLFSVKARKEWVPPDIKPLVL</sequence>
<reference evidence="1 2" key="1">
    <citation type="submission" date="2017-12" db="EMBL/GenBank/DDBJ databases">
        <authorList>
            <person name="Hurst M.R.H."/>
        </authorList>
    </citation>
    <scope>NUCLEOTIDE SEQUENCE [LARGE SCALE GENOMIC DNA]</scope>
    <source>
        <strain evidence="1 2">SY-3-19</strain>
    </source>
</reference>
<keyword evidence="2" id="KW-1185">Reference proteome</keyword>
<dbReference type="AlphaFoldDB" id="A0A2S7K9C9"/>
<protein>
    <submittedName>
        <fullName evidence="1">Uncharacterized protein</fullName>
    </submittedName>
</protein>
<name>A0A2S7K9C9_9PROT</name>
<dbReference type="RefSeq" id="WP_104828740.1">
    <property type="nucleotide sequence ID" value="NZ_PJCH01000003.1"/>
</dbReference>
<dbReference type="EMBL" id="PJCH01000003">
    <property type="protein sequence ID" value="PQA89102.1"/>
    <property type="molecule type" value="Genomic_DNA"/>
</dbReference>